<proteinExistence type="predicted"/>
<gene>
    <name evidence="1" type="ORF">SAMN02745753_00481</name>
</gene>
<dbReference type="OrthoDB" id="7065090at2"/>
<accession>A0A1M4UT35</accession>
<protein>
    <submittedName>
        <fullName evidence="1">Uncharacterized protein</fullName>
    </submittedName>
</protein>
<keyword evidence="2" id="KW-1185">Reference proteome</keyword>
<dbReference type="EMBL" id="FQVF01000003">
    <property type="protein sequence ID" value="SHE59797.1"/>
    <property type="molecule type" value="Genomic_DNA"/>
</dbReference>
<dbReference type="Proteomes" id="UP000184517">
    <property type="component" value="Unassembled WGS sequence"/>
</dbReference>
<evidence type="ECO:0000313" key="2">
    <source>
        <dbReference type="Proteomes" id="UP000184517"/>
    </source>
</evidence>
<reference evidence="2" key="1">
    <citation type="submission" date="2016-11" db="EMBL/GenBank/DDBJ databases">
        <authorList>
            <person name="Varghese N."/>
            <person name="Submissions S."/>
        </authorList>
    </citation>
    <scope>NUCLEOTIDE SEQUENCE [LARGE SCALE GENOMIC DNA]</scope>
    <source>
        <strain evidence="2">DSM 16579</strain>
    </source>
</reference>
<sequence length="295" mass="34003">MTKVDYAKFGFEREENEVPDYRKEFDPVQTPSELSSNLQEVIDRILSQCPDCDWQEDLLTFKVIEALRYVLAEYKLPNIESPFDGAKFDFEAYKLTGKAEQTHGDIAVIITRLFPNTTKPISGVAFYEAKASGAHPYETHLFPAFCVQQLRRLVSNTPKLNYLFYNKQKRRYNSTRWPGAHEDKERNEMWGLYTGPQANAITVDANFLKQYRDVNSALSNVGECFGSHFVERVLSGRDLDYSRNIDETIRRWLKVTRRASPLIISVSVYEDPTQTFSTQLELPGLEKVTFPEIGL</sequence>
<dbReference type="AlphaFoldDB" id="A0A1M4UT35"/>
<name>A0A1M4UT35_9GAMM</name>
<organism evidence="1 2">
    <name type="scientific">Marinomonas polaris DSM 16579</name>
    <dbReference type="NCBI Taxonomy" id="1122206"/>
    <lineage>
        <taxon>Bacteria</taxon>
        <taxon>Pseudomonadati</taxon>
        <taxon>Pseudomonadota</taxon>
        <taxon>Gammaproteobacteria</taxon>
        <taxon>Oceanospirillales</taxon>
        <taxon>Oceanospirillaceae</taxon>
        <taxon>Marinomonas</taxon>
    </lineage>
</organism>
<dbReference type="RefSeq" id="WP_072838133.1">
    <property type="nucleotide sequence ID" value="NZ_FQVF01000003.1"/>
</dbReference>
<dbReference type="STRING" id="1122206.SAMN02745753_00481"/>
<evidence type="ECO:0000313" key="1">
    <source>
        <dbReference type="EMBL" id="SHE59797.1"/>
    </source>
</evidence>